<dbReference type="RefSeq" id="WP_023932979.1">
    <property type="nucleotide sequence ID" value="NZ_DF196819.1"/>
</dbReference>
<proteinExistence type="predicted"/>
<evidence type="ECO:0000313" key="3">
    <source>
        <dbReference type="Proteomes" id="UP000030675"/>
    </source>
</evidence>
<feature type="compositionally biased region" description="Polar residues" evidence="1">
    <location>
        <begin position="15"/>
        <end position="28"/>
    </location>
</feature>
<evidence type="ECO:0000313" key="2">
    <source>
        <dbReference type="EMBL" id="GAD30320.1"/>
    </source>
</evidence>
<evidence type="ECO:0000256" key="1">
    <source>
        <dbReference type="SAM" id="MobiDB-lite"/>
    </source>
</evidence>
<dbReference type="HOGENOM" id="CLU_2344231_0_0_6"/>
<feature type="compositionally biased region" description="Low complexity" evidence="1">
    <location>
        <begin position="29"/>
        <end position="51"/>
    </location>
</feature>
<name>A0A0U1P6V0_PHOLE</name>
<sequence length="97" mass="10556">MVTINHGVISLPSKPLNSTNKTESAKQTASASEAVSPVSSSLSSVAQSPELANQEYRQLQYDRPDGKHQKALTAYMDVMLHSRKEQLSNLIGIDMVV</sequence>
<gene>
    <name evidence="2" type="ORF">PLEI_1975</name>
</gene>
<evidence type="ECO:0008006" key="4">
    <source>
        <dbReference type="Google" id="ProtNLM"/>
    </source>
</evidence>
<dbReference type="Proteomes" id="UP000030675">
    <property type="component" value="Unassembled WGS sequence"/>
</dbReference>
<protein>
    <recommendedName>
        <fullName evidence="4">Chromosome partitioning protein ParA</fullName>
    </recommendedName>
</protein>
<dbReference type="EMBL" id="DF196819">
    <property type="protein sequence ID" value="GAD30320.1"/>
    <property type="molecule type" value="Genomic_DNA"/>
</dbReference>
<feature type="region of interest" description="Disordered" evidence="1">
    <location>
        <begin position="1"/>
        <end position="65"/>
    </location>
</feature>
<organism evidence="2 3">
    <name type="scientific">Photobacterium leiognathi lrivu.4.1</name>
    <dbReference type="NCBI Taxonomy" id="1248232"/>
    <lineage>
        <taxon>Bacteria</taxon>
        <taxon>Pseudomonadati</taxon>
        <taxon>Pseudomonadota</taxon>
        <taxon>Gammaproteobacteria</taxon>
        <taxon>Vibrionales</taxon>
        <taxon>Vibrionaceae</taxon>
        <taxon>Photobacterium</taxon>
    </lineage>
</organism>
<accession>A0A0U1P6V0</accession>
<reference evidence="3" key="1">
    <citation type="submission" date="2012-12" db="EMBL/GenBank/DDBJ databases">
        <title>Genome Sequence of Photobacterium leiognathi lrivu.4.1.</title>
        <authorList>
            <person name="Urbanczyk H."/>
            <person name="Ogura Y."/>
            <person name="Hayashi T."/>
            <person name="Dunlap P.V."/>
        </authorList>
    </citation>
    <scope>NUCLEOTIDE SEQUENCE [LARGE SCALE GENOMIC DNA]</scope>
    <source>
        <strain evidence="3">lrivu.4.1</strain>
    </source>
</reference>
<dbReference type="AlphaFoldDB" id="A0A0U1P6V0"/>